<dbReference type="EMBL" id="CP000230">
    <property type="protein sequence ID" value="ABC21765.1"/>
    <property type="molecule type" value="Genomic_DNA"/>
</dbReference>
<dbReference type="PANTHER" id="PTHR30388:SF4">
    <property type="entry name" value="MOLYBDENUM COFACTOR INSERTION CHAPERONE PAOD"/>
    <property type="match status" value="1"/>
</dbReference>
<dbReference type="AlphaFoldDB" id="Q2RVT0"/>
<keyword evidence="3" id="KW-1185">Reference proteome</keyword>
<dbReference type="PATRIC" id="fig|269796.9.peg.1019"/>
<dbReference type="STRING" id="269796.Rru_A0964"/>
<dbReference type="Proteomes" id="UP000001929">
    <property type="component" value="Chromosome"/>
</dbReference>
<dbReference type="InterPro" id="IPR052698">
    <property type="entry name" value="MoCofactor_Util/Proc"/>
</dbReference>
<dbReference type="PhylomeDB" id="Q2RVT0"/>
<reference evidence="2 3" key="1">
    <citation type="journal article" date="2011" name="Stand. Genomic Sci.">
        <title>Complete genome sequence of Rhodospirillum rubrum type strain (S1).</title>
        <authorList>
            <person name="Munk A.C."/>
            <person name="Copeland A."/>
            <person name="Lucas S."/>
            <person name="Lapidus A."/>
            <person name="Del Rio T.G."/>
            <person name="Barry K."/>
            <person name="Detter J.C."/>
            <person name="Hammon N."/>
            <person name="Israni S."/>
            <person name="Pitluck S."/>
            <person name="Brettin T."/>
            <person name="Bruce D."/>
            <person name="Han C."/>
            <person name="Tapia R."/>
            <person name="Gilna P."/>
            <person name="Schmutz J."/>
            <person name="Larimer F."/>
            <person name="Land M."/>
            <person name="Kyrpides N.C."/>
            <person name="Mavromatis K."/>
            <person name="Richardson P."/>
            <person name="Rohde M."/>
            <person name="Goker M."/>
            <person name="Klenk H.P."/>
            <person name="Zhang Y."/>
            <person name="Roberts G.P."/>
            <person name="Reslewic S."/>
            <person name="Schwartz D.C."/>
        </authorList>
    </citation>
    <scope>NUCLEOTIDE SEQUENCE [LARGE SCALE GENOMIC DNA]</scope>
    <source>
        <strain evidence="3">ATCC 11170 / ATH 1.1.1 / DSM 467 / LMG 4362 / NCIMB 8255 / S1</strain>
    </source>
</reference>
<evidence type="ECO:0000313" key="2">
    <source>
        <dbReference type="EMBL" id="ABC21765.1"/>
    </source>
</evidence>
<protein>
    <submittedName>
        <fullName evidence="2">Predicted sulfurylase small subunit, molybdopterin cytosine dinucleotide biosynthesis</fullName>
    </submittedName>
</protein>
<proteinExistence type="predicted"/>
<dbReference type="HOGENOM" id="CLU_154250_0_0_5"/>
<evidence type="ECO:0000313" key="3">
    <source>
        <dbReference type="Proteomes" id="UP000001929"/>
    </source>
</evidence>
<dbReference type="RefSeq" id="WP_011388719.1">
    <property type="nucleotide sequence ID" value="NC_007643.1"/>
</dbReference>
<name>Q2RVT0_RHORT</name>
<evidence type="ECO:0000259" key="1">
    <source>
        <dbReference type="Pfam" id="PF02625"/>
    </source>
</evidence>
<dbReference type="eggNOG" id="COG1975">
    <property type="taxonomic scope" value="Bacteria"/>
</dbReference>
<dbReference type="Pfam" id="PF02625">
    <property type="entry name" value="XdhC_CoxI"/>
    <property type="match status" value="1"/>
</dbReference>
<dbReference type="EnsemblBacteria" id="ABC21765">
    <property type="protein sequence ID" value="ABC21765"/>
    <property type="gene ID" value="Rru_A0964"/>
</dbReference>
<accession>Q2RVT0</accession>
<organism evidence="2 3">
    <name type="scientific">Rhodospirillum rubrum (strain ATCC 11170 / ATH 1.1.1 / DSM 467 / LMG 4362 / NCIMB 8255 / S1)</name>
    <dbReference type="NCBI Taxonomy" id="269796"/>
    <lineage>
        <taxon>Bacteria</taxon>
        <taxon>Pseudomonadati</taxon>
        <taxon>Pseudomonadota</taxon>
        <taxon>Alphaproteobacteria</taxon>
        <taxon>Rhodospirillales</taxon>
        <taxon>Rhodospirillaceae</taxon>
        <taxon>Rhodospirillum</taxon>
    </lineage>
</organism>
<gene>
    <name evidence="2" type="ordered locus">Rru_A0964</name>
</gene>
<dbReference type="InterPro" id="IPR003777">
    <property type="entry name" value="XdhC_CoxI"/>
</dbReference>
<feature type="domain" description="XdhC- CoxI" evidence="1">
    <location>
        <begin position="26"/>
        <end position="92"/>
    </location>
</feature>
<dbReference type="PANTHER" id="PTHR30388">
    <property type="entry name" value="ALDEHYDE OXIDOREDUCTASE MOLYBDENUM COFACTOR ASSEMBLY PROTEIN"/>
    <property type="match status" value="1"/>
</dbReference>
<sequence length="118" mass="12196">MTAMPSAISAGGFEPEGDPLREAEIWLGQGRRVALATVISTWGSSPRPVGSMLVVDSKGAFVGSVSGGCIEGAVIAEAMEVIAEGTPKILDFSVSSERAWDVGLSCGGRIQVFVEALR</sequence>
<dbReference type="KEGG" id="rru:Rru_A0964"/>